<dbReference type="GO" id="GO:0006707">
    <property type="term" value="P:cholesterol catabolic process"/>
    <property type="evidence" value="ECO:0007669"/>
    <property type="project" value="TreeGrafter"/>
</dbReference>
<dbReference type="GO" id="GO:0020037">
    <property type="term" value="F:heme binding"/>
    <property type="evidence" value="ECO:0007669"/>
    <property type="project" value="InterPro"/>
</dbReference>
<keyword evidence="6 7" id="KW-0503">Monooxygenase</keyword>
<dbReference type="GO" id="GO:0036199">
    <property type="term" value="F:cholest-4-en-3-one 26-monooxygenase activity"/>
    <property type="evidence" value="ECO:0007669"/>
    <property type="project" value="TreeGrafter"/>
</dbReference>
<dbReference type="CDD" id="cd11033">
    <property type="entry name" value="CYP142-like"/>
    <property type="match status" value="1"/>
</dbReference>
<evidence type="ECO:0000256" key="4">
    <source>
        <dbReference type="ARBA" id="ARBA00023002"/>
    </source>
</evidence>
<evidence type="ECO:0000256" key="1">
    <source>
        <dbReference type="ARBA" id="ARBA00010617"/>
    </source>
</evidence>
<keyword evidence="5 7" id="KW-0408">Iron</keyword>
<evidence type="ECO:0000313" key="8">
    <source>
        <dbReference type="EMBL" id="AOR32308.1"/>
    </source>
</evidence>
<keyword evidence="3 7" id="KW-0479">Metal-binding</keyword>
<dbReference type="FunFam" id="1.10.630.10:FF:000018">
    <property type="entry name" value="Cytochrome P450 monooxygenase"/>
    <property type="match status" value="1"/>
</dbReference>
<dbReference type="PANTHER" id="PTHR46696">
    <property type="entry name" value="P450, PUTATIVE (EUROFUNG)-RELATED"/>
    <property type="match status" value="1"/>
</dbReference>
<dbReference type="InterPro" id="IPR017972">
    <property type="entry name" value="Cyt_P450_CS"/>
</dbReference>
<dbReference type="GO" id="GO:0005506">
    <property type="term" value="F:iron ion binding"/>
    <property type="evidence" value="ECO:0007669"/>
    <property type="project" value="InterPro"/>
</dbReference>
<evidence type="ECO:0000256" key="5">
    <source>
        <dbReference type="ARBA" id="ARBA00023004"/>
    </source>
</evidence>
<dbReference type="PANTHER" id="PTHR46696:SF4">
    <property type="entry name" value="BIOTIN BIOSYNTHESIS CYTOCHROME P450"/>
    <property type="match status" value="1"/>
</dbReference>
<evidence type="ECO:0000256" key="2">
    <source>
        <dbReference type="ARBA" id="ARBA00022617"/>
    </source>
</evidence>
<dbReference type="GO" id="GO:0008395">
    <property type="term" value="F:steroid hydroxylase activity"/>
    <property type="evidence" value="ECO:0007669"/>
    <property type="project" value="TreeGrafter"/>
</dbReference>
<reference evidence="9" key="1">
    <citation type="submission" date="2016-09" db="EMBL/GenBank/DDBJ databases">
        <title>Streptomyces puniciscabiei strain:TW1S1 Genome sequencing and assembly.</title>
        <authorList>
            <person name="Kim M.-K."/>
            <person name="Kim S.B."/>
        </authorList>
    </citation>
    <scope>NUCLEOTIDE SEQUENCE [LARGE SCALE GENOMIC DNA]</scope>
    <source>
        <strain evidence="9">TW1S1</strain>
    </source>
</reference>
<dbReference type="PRINTS" id="PR00359">
    <property type="entry name" value="BP450"/>
</dbReference>
<dbReference type="RefSeq" id="WP_069778922.1">
    <property type="nucleotide sequence ID" value="NZ_CP017248.1"/>
</dbReference>
<dbReference type="Gene3D" id="1.10.630.10">
    <property type="entry name" value="Cytochrome P450"/>
    <property type="match status" value="1"/>
</dbReference>
<dbReference type="Pfam" id="PF00067">
    <property type="entry name" value="p450"/>
    <property type="match status" value="1"/>
</dbReference>
<name>A0A1D7Y9J9_9ACTN</name>
<evidence type="ECO:0000256" key="6">
    <source>
        <dbReference type="ARBA" id="ARBA00023033"/>
    </source>
</evidence>
<gene>
    <name evidence="8" type="ORF">BFF78_15640</name>
</gene>
<dbReference type="PROSITE" id="PS00086">
    <property type="entry name" value="CYTOCHROME_P450"/>
    <property type="match status" value="1"/>
</dbReference>
<dbReference type="AlphaFoldDB" id="A0A1D7Y9J9"/>
<organism evidence="8 9">
    <name type="scientific">Streptomyces fodineus</name>
    <dbReference type="NCBI Taxonomy" id="1904616"/>
    <lineage>
        <taxon>Bacteria</taxon>
        <taxon>Bacillati</taxon>
        <taxon>Actinomycetota</taxon>
        <taxon>Actinomycetes</taxon>
        <taxon>Kitasatosporales</taxon>
        <taxon>Streptomycetaceae</taxon>
        <taxon>Streptomyces</taxon>
    </lineage>
</organism>
<dbReference type="InterPro" id="IPR001128">
    <property type="entry name" value="Cyt_P450"/>
</dbReference>
<dbReference type="InterPro" id="IPR036396">
    <property type="entry name" value="Cyt_P450_sf"/>
</dbReference>
<dbReference type="Proteomes" id="UP000094960">
    <property type="component" value="Chromosome"/>
</dbReference>
<accession>A0A1D7Y9J9</accession>
<evidence type="ECO:0000256" key="3">
    <source>
        <dbReference type="ARBA" id="ARBA00022723"/>
    </source>
</evidence>
<evidence type="ECO:0000256" key="7">
    <source>
        <dbReference type="RuleBase" id="RU000461"/>
    </source>
</evidence>
<dbReference type="KEGG" id="spun:BFF78_15640"/>
<keyword evidence="9" id="KW-1185">Reference proteome</keyword>
<dbReference type="SUPFAM" id="SSF48264">
    <property type="entry name" value="Cytochrome P450"/>
    <property type="match status" value="1"/>
</dbReference>
<keyword evidence="2 7" id="KW-0349">Heme</keyword>
<comment type="similarity">
    <text evidence="1 7">Belongs to the cytochrome P450 family.</text>
</comment>
<evidence type="ECO:0000313" key="9">
    <source>
        <dbReference type="Proteomes" id="UP000094960"/>
    </source>
</evidence>
<dbReference type="InterPro" id="IPR002397">
    <property type="entry name" value="Cyt_P450_B"/>
</dbReference>
<protein>
    <submittedName>
        <fullName evidence="8">Cytochrome</fullName>
    </submittedName>
</protein>
<sequence>MSSPDSGVLAVNTVDLTDPAAFADRDPYPFWRQVREQHPVYWHEGTAGRPGFWVVSRYADVVAAYADADALGSQRGTVLDVLLEGDDSAGGRMLAVTDRPRHRELRAVLWRAFAPRHLERVAERVHRLTERLIDEVTGTGTFDFAAEVAERIPLTTICELLSVPEGDRADLLRYSKAAFTTGGPDDGGVDPVEARNEIVLYFMDLAETRRAAPGDDVVSMIATARVDGAPLSLEEVALNCYSLILGGDESSRISAVCAVRALAEHPGQWRALRTREADLDTAVEEMLRWATPGLHFARTARREVVIAGQRVRAGDIVTLWNISANNDETVFCSPRTFDLGRSPNKHVTFGHGPHFCLGAFLGRAELHALSAALVNRVAGIELRGTPTAIRSTFLHGDSSLPVSFRPR</sequence>
<dbReference type="EMBL" id="CP017248">
    <property type="protein sequence ID" value="AOR32308.1"/>
    <property type="molecule type" value="Genomic_DNA"/>
</dbReference>
<proteinExistence type="inferred from homology"/>
<keyword evidence="4 7" id="KW-0560">Oxidoreductase</keyword>